<dbReference type="AlphaFoldDB" id="A0A645FAS1"/>
<sequence length="121" mass="14435">MYWYLKVIEHYTDFYGRARRKEYWMFFLFNIIFIVAAIILDNVSGLTFRHFHGYGWFYLMYSLIVFVPSLAVCVRRLHDTGRGGWNYLYSLIPLIGSIMLLIWMCEEGVTGENEWGPDPKN</sequence>
<name>A0A645FAS1_9ZZZZ</name>
<keyword evidence="1" id="KW-1133">Transmembrane helix</keyword>
<dbReference type="Pfam" id="PF05656">
    <property type="entry name" value="DUF805"/>
    <property type="match status" value="1"/>
</dbReference>
<comment type="caution">
    <text evidence="2">The sequence shown here is derived from an EMBL/GenBank/DDBJ whole genome shotgun (WGS) entry which is preliminary data.</text>
</comment>
<proteinExistence type="predicted"/>
<reference evidence="2" key="1">
    <citation type="submission" date="2019-08" db="EMBL/GenBank/DDBJ databases">
        <authorList>
            <person name="Kucharzyk K."/>
            <person name="Murdoch R.W."/>
            <person name="Higgins S."/>
            <person name="Loffler F."/>
        </authorList>
    </citation>
    <scope>NUCLEOTIDE SEQUENCE</scope>
</reference>
<accession>A0A645FAS1</accession>
<dbReference type="GO" id="GO:0005886">
    <property type="term" value="C:plasma membrane"/>
    <property type="evidence" value="ECO:0007669"/>
    <property type="project" value="TreeGrafter"/>
</dbReference>
<dbReference type="PANTHER" id="PTHR34980">
    <property type="entry name" value="INNER MEMBRANE PROTEIN-RELATED-RELATED"/>
    <property type="match status" value="1"/>
</dbReference>
<dbReference type="InterPro" id="IPR008523">
    <property type="entry name" value="DUF805"/>
</dbReference>
<feature type="transmembrane region" description="Helical" evidence="1">
    <location>
        <begin position="55"/>
        <end position="74"/>
    </location>
</feature>
<evidence type="ECO:0000256" key="1">
    <source>
        <dbReference type="SAM" id="Phobius"/>
    </source>
</evidence>
<organism evidence="2">
    <name type="scientific">bioreactor metagenome</name>
    <dbReference type="NCBI Taxonomy" id="1076179"/>
    <lineage>
        <taxon>unclassified sequences</taxon>
        <taxon>metagenomes</taxon>
        <taxon>ecological metagenomes</taxon>
    </lineage>
</organism>
<feature type="transmembrane region" description="Helical" evidence="1">
    <location>
        <begin position="86"/>
        <end position="104"/>
    </location>
</feature>
<feature type="transmembrane region" description="Helical" evidence="1">
    <location>
        <begin position="23"/>
        <end position="43"/>
    </location>
</feature>
<evidence type="ECO:0000313" key="2">
    <source>
        <dbReference type="EMBL" id="MPN11010.1"/>
    </source>
</evidence>
<keyword evidence="1" id="KW-0812">Transmembrane</keyword>
<dbReference type="EMBL" id="VSSQ01057203">
    <property type="protein sequence ID" value="MPN11010.1"/>
    <property type="molecule type" value="Genomic_DNA"/>
</dbReference>
<dbReference type="PANTHER" id="PTHR34980:SF2">
    <property type="entry name" value="INNER MEMBRANE PROTEIN YHAH-RELATED"/>
    <property type="match status" value="1"/>
</dbReference>
<protein>
    <submittedName>
        <fullName evidence="2">Inner membrane protein YhaH</fullName>
    </submittedName>
</protein>
<keyword evidence="1" id="KW-0472">Membrane</keyword>
<gene>
    <name evidence="2" type="primary">yhaH</name>
    <name evidence="2" type="ORF">SDC9_158308</name>
</gene>